<protein>
    <submittedName>
        <fullName evidence="2">Uncharacterized protein</fullName>
    </submittedName>
</protein>
<comment type="caution">
    <text evidence="2">The sequence shown here is derived from an EMBL/GenBank/DDBJ whole genome shotgun (WGS) entry which is preliminary data.</text>
</comment>
<dbReference type="AlphaFoldDB" id="A0A2T7BBP0"/>
<keyword evidence="1" id="KW-0732">Signal</keyword>
<evidence type="ECO:0000313" key="3">
    <source>
        <dbReference type="Proteomes" id="UP000244450"/>
    </source>
</evidence>
<evidence type="ECO:0000256" key="1">
    <source>
        <dbReference type="SAM" id="SignalP"/>
    </source>
</evidence>
<evidence type="ECO:0000313" key="2">
    <source>
        <dbReference type="EMBL" id="PUZ21814.1"/>
    </source>
</evidence>
<gene>
    <name evidence="2" type="ORF">DCC81_24820</name>
</gene>
<keyword evidence="3" id="KW-1185">Reference proteome</keyword>
<name>A0A2T7BBP0_9BACT</name>
<dbReference type="RefSeq" id="WP_108689462.1">
    <property type="nucleotide sequence ID" value="NZ_QCYK01000004.1"/>
</dbReference>
<feature type="chain" id="PRO_5015493496" evidence="1">
    <location>
        <begin position="20"/>
        <end position="489"/>
    </location>
</feature>
<dbReference type="Proteomes" id="UP000244450">
    <property type="component" value="Unassembled WGS sequence"/>
</dbReference>
<dbReference type="EMBL" id="QCYK01000004">
    <property type="protein sequence ID" value="PUZ21814.1"/>
    <property type="molecule type" value="Genomic_DNA"/>
</dbReference>
<dbReference type="OrthoDB" id="963444at2"/>
<proteinExistence type="predicted"/>
<organism evidence="2 3">
    <name type="scientific">Chitinophaga parva</name>
    <dbReference type="NCBI Taxonomy" id="2169414"/>
    <lineage>
        <taxon>Bacteria</taxon>
        <taxon>Pseudomonadati</taxon>
        <taxon>Bacteroidota</taxon>
        <taxon>Chitinophagia</taxon>
        <taxon>Chitinophagales</taxon>
        <taxon>Chitinophagaceae</taxon>
        <taxon>Chitinophaga</taxon>
    </lineage>
</organism>
<accession>A0A2T7BBP0</accession>
<feature type="signal peptide" evidence="1">
    <location>
        <begin position="1"/>
        <end position="19"/>
    </location>
</feature>
<sequence length="489" mass="50055">MRKLIFFASFLFCFVSAHAQFTYHVYVPQWYDKVRVDSLFWLNSRDTLKYPAATYPGSLVFRQQTADTAFYFSNGRLFQKIPAISQVIQNSQFKASGFPVFNVDKGAINQVDSGTSATQFAISMTQPFKVQGGKGLSTTYNAGTSAQAGSAGTIQIYGGAGGDQFGTAITSGGGGVGGNLDFTAGAGGLSMGNGTYAGTGGNVTLQGGNAGATTTSSNPGTPGYVKVAGGSQPAGSKGDGGDIFIIPGAKGTGRDGDVMLGTSPSGPLVRGRTLVSYPQGTVISRTQRFQVNGSSYFADSVITSTSLVGATLTVTTGGASGKVLTSDGVGNASWQSPSSTPGALKDFYTTIGNTSATANTFSALYQYTIPANTLVTDGDKIRATYGGIYASNANNKTLEIVVNGNAAVVGSTPANGGAWDGQVLFIRTSSTTGRLIFTVNGYSSTGSQLDITGLNYTTTITFDLWGAGGGATNDVVAKLGTITKISAAP</sequence>
<reference evidence="2 3" key="1">
    <citation type="submission" date="2018-04" db="EMBL/GenBank/DDBJ databases">
        <title>Chitinophaga fuyangensis sp. nov., isolated from soil in a chemical factory.</title>
        <authorList>
            <person name="Chen K."/>
        </authorList>
    </citation>
    <scope>NUCLEOTIDE SEQUENCE [LARGE SCALE GENOMIC DNA]</scope>
    <source>
        <strain evidence="2 3">LY-1</strain>
    </source>
</reference>